<dbReference type="SUPFAM" id="SSF52047">
    <property type="entry name" value="RNI-like"/>
    <property type="match status" value="1"/>
</dbReference>
<dbReference type="GO" id="GO:0031462">
    <property type="term" value="C:Cul2-RING ubiquitin ligase complex"/>
    <property type="evidence" value="ECO:0007669"/>
    <property type="project" value="TreeGrafter"/>
</dbReference>
<protein>
    <recommendedName>
        <fullName evidence="1">Zer-1-like leucine-rich repeats region domain-containing protein</fullName>
    </recommendedName>
</protein>
<reference evidence="3" key="1">
    <citation type="submission" date="2017-10" db="EMBL/GenBank/DDBJ databases">
        <title>Rapid genome shrinkage in a self-fertile nematode reveals novel sperm competition proteins.</title>
        <authorList>
            <person name="Yin D."/>
            <person name="Schwarz E.M."/>
            <person name="Thomas C.G."/>
            <person name="Felde R.L."/>
            <person name="Korf I.F."/>
            <person name="Cutter A.D."/>
            <person name="Schartner C.M."/>
            <person name="Ralston E.J."/>
            <person name="Meyer B.J."/>
            <person name="Haag E.S."/>
        </authorList>
    </citation>
    <scope>NUCLEOTIDE SEQUENCE [LARGE SCALE GENOMIC DNA]</scope>
    <source>
        <strain evidence="3">JU1422</strain>
    </source>
</reference>
<gene>
    <name evidence="2" type="primary">Cnig_chr_II.g4870</name>
    <name evidence="2" type="ORF">B9Z55_004870</name>
</gene>
<dbReference type="OrthoDB" id="663146at2759"/>
<dbReference type="PANTHER" id="PTHR12904">
    <property type="match status" value="1"/>
</dbReference>
<dbReference type="AlphaFoldDB" id="A0A2G5UYF8"/>
<proteinExistence type="predicted"/>
<dbReference type="InterPro" id="IPR051341">
    <property type="entry name" value="Zyg-11_UBL_adapter"/>
</dbReference>
<dbReference type="EMBL" id="PDUG01000002">
    <property type="protein sequence ID" value="PIC44530.1"/>
    <property type="molecule type" value="Genomic_DNA"/>
</dbReference>
<comment type="caution">
    <text evidence="2">The sequence shown here is derived from an EMBL/GenBank/DDBJ whole genome shotgun (WGS) entry which is preliminary data.</text>
</comment>
<accession>A0A2G5UYF8</accession>
<feature type="domain" description="Zer-1-like leucine-rich repeats region" evidence="1">
    <location>
        <begin position="173"/>
        <end position="272"/>
    </location>
</feature>
<name>A0A2G5UYF8_9PELO</name>
<evidence type="ECO:0000259" key="1">
    <source>
        <dbReference type="Pfam" id="PF25013"/>
    </source>
</evidence>
<dbReference type="Gene3D" id="3.80.10.10">
    <property type="entry name" value="Ribonuclease Inhibitor"/>
    <property type="match status" value="1"/>
</dbReference>
<dbReference type="Proteomes" id="UP000230233">
    <property type="component" value="Chromosome II"/>
</dbReference>
<evidence type="ECO:0000313" key="2">
    <source>
        <dbReference type="EMBL" id="PIC44530.1"/>
    </source>
</evidence>
<evidence type="ECO:0000313" key="3">
    <source>
        <dbReference type="Proteomes" id="UP000230233"/>
    </source>
</evidence>
<dbReference type="InterPro" id="IPR056845">
    <property type="entry name" value="LRR_Zer-1"/>
</dbReference>
<dbReference type="InterPro" id="IPR032675">
    <property type="entry name" value="LRR_dom_sf"/>
</dbReference>
<dbReference type="PANTHER" id="PTHR12904:SF28">
    <property type="entry name" value="ATP SYNTHASE SUBUNIT ALPHA-RELATED"/>
    <property type="match status" value="1"/>
</dbReference>
<sequence>MPFPTLSELAAKSVAQGIHDESISLNFTLNTKSSNSIVRELLKLDGNNFKKLEVFKNQLPVTKIDLRLCDIDADAVRNLSNFNLVSLDFGELTQLEDDFPVDPSDDGTLDIVSLLTQSTNPYSRNSMIHLGLSSDREFIAGWETKVSQMLPNLRSIDNSCVYVDTVQFSNLCTCFPNLLVLDISNVISLSSLQGIKNIKNLQKLTMFNVDFDYIEGYKELSELKNLKYLDVSCNQYRRDELSSIRLMLAAGVRMEALEFFDCSRTYVTEQELRTFVKNHPSLKTVVAMGTACDQTTISGVKVLNMASMSSLSESLEYAILNDRFDLALHFIQEVFEKLKTNRENLADAQLHHIKNAVLFVLREPLDEYIKFKWIGGMTVDQDFKLLTLKYYLESGIFEHELSTSMFSTDIPDLIKLFYNVFNRHPLTSWQKEHAGLIFQMFEATVNAVRPGILIPDRVLHFVFEMTVDLVYQFPEHRTQGTRIIHQALVWMTWEQLLRMSFNFELVTKVNMFLPSTFVF</sequence>
<dbReference type="Pfam" id="PF25013">
    <property type="entry name" value="LRR_Zer-1"/>
    <property type="match status" value="1"/>
</dbReference>
<keyword evidence="3" id="KW-1185">Reference proteome</keyword>
<organism evidence="2 3">
    <name type="scientific">Caenorhabditis nigoni</name>
    <dbReference type="NCBI Taxonomy" id="1611254"/>
    <lineage>
        <taxon>Eukaryota</taxon>
        <taxon>Metazoa</taxon>
        <taxon>Ecdysozoa</taxon>
        <taxon>Nematoda</taxon>
        <taxon>Chromadorea</taxon>
        <taxon>Rhabditida</taxon>
        <taxon>Rhabditina</taxon>
        <taxon>Rhabditomorpha</taxon>
        <taxon>Rhabditoidea</taxon>
        <taxon>Rhabditidae</taxon>
        <taxon>Peloderinae</taxon>
        <taxon>Caenorhabditis</taxon>
    </lineage>
</organism>